<dbReference type="CDD" id="cd00563">
    <property type="entry name" value="Dtyr_deacylase"/>
    <property type="match status" value="1"/>
</dbReference>
<dbReference type="SUPFAM" id="SSF69500">
    <property type="entry name" value="DTD-like"/>
    <property type="match status" value="1"/>
</dbReference>
<evidence type="ECO:0000313" key="4">
    <source>
        <dbReference type="Proteomes" id="UP000470082"/>
    </source>
</evidence>
<comment type="domain">
    <text evidence="2">A Gly-cisPro motif from one monomer fits into the active site of the other monomer to allow specific chiral rejection of L-amino acids.</text>
</comment>
<evidence type="ECO:0000313" key="3">
    <source>
        <dbReference type="EMBL" id="MSS01613.1"/>
    </source>
</evidence>
<dbReference type="GO" id="GO:0043908">
    <property type="term" value="F:Ser(Gly)-tRNA(Ala) hydrolase activity"/>
    <property type="evidence" value="ECO:0007669"/>
    <property type="project" value="UniProtKB-UniRule"/>
</dbReference>
<proteinExistence type="inferred from homology"/>
<gene>
    <name evidence="2" type="primary">dtd</name>
    <name evidence="3" type="ORF">FYJ50_05815</name>
</gene>
<dbReference type="PANTHER" id="PTHR10472">
    <property type="entry name" value="D-TYROSYL-TRNA TYR DEACYLASE"/>
    <property type="match status" value="1"/>
</dbReference>
<dbReference type="InterPro" id="IPR023509">
    <property type="entry name" value="DTD-like_sf"/>
</dbReference>
<dbReference type="Proteomes" id="UP000470082">
    <property type="component" value="Unassembled WGS sequence"/>
</dbReference>
<sequence>MRAVIQLVKHASCTIDSKKVSSIEKGYCILVGFKESDTKEIVDKMVSKIMKLRIFMDENEKMNLSILDVKGSILSISQFTLYANCKKGNRPSFIEAAKPVISMPLYDYFNEKCLEYVPVQTGVFGADMKIDLCNDGPITIVLDSDDL</sequence>
<dbReference type="RefSeq" id="WP_154460150.1">
    <property type="nucleotide sequence ID" value="NZ_JAQYTQ010000036.1"/>
</dbReference>
<dbReference type="InterPro" id="IPR003732">
    <property type="entry name" value="Daa-tRNA_deacyls_DTD"/>
</dbReference>
<comment type="function">
    <text evidence="2">An aminoacyl-tRNA editing enzyme that deacylates mischarged D-aminoacyl-tRNAs. Also deacylates mischarged glycyl-tRNA(Ala), protecting cells against glycine mischarging by AlaRS. Acts via tRNA-based rather than protein-based catalysis; rejects L-amino acids rather than detecting D-amino acids in the active site. By recycling D-aminoacyl-tRNA to D-amino acids and free tRNA molecules, this enzyme counteracts the toxicity associated with the formation of D-aminoacyl-tRNA entities in vivo and helps enforce protein L-homochirality.</text>
</comment>
<dbReference type="EMBL" id="VUMM01000009">
    <property type="protein sequence ID" value="MSS01613.1"/>
    <property type="molecule type" value="Genomic_DNA"/>
</dbReference>
<keyword evidence="4" id="KW-1185">Reference proteome</keyword>
<dbReference type="GO" id="GO:0106026">
    <property type="term" value="F:Gly-tRNA(Ala) deacylase activity"/>
    <property type="evidence" value="ECO:0007669"/>
    <property type="project" value="UniProtKB-UniRule"/>
</dbReference>
<organism evidence="3 4">
    <name type="scientific">Floccifex porci</name>
    <dbReference type="NCBI Taxonomy" id="2606629"/>
    <lineage>
        <taxon>Bacteria</taxon>
        <taxon>Bacillati</taxon>
        <taxon>Bacillota</taxon>
        <taxon>Erysipelotrichia</taxon>
        <taxon>Erysipelotrichales</taxon>
        <taxon>Erysipelotrichaceae</taxon>
        <taxon>Floccifex</taxon>
    </lineage>
</organism>
<keyword evidence="2 3" id="KW-0378">Hydrolase</keyword>
<dbReference type="PANTHER" id="PTHR10472:SF5">
    <property type="entry name" value="D-AMINOACYL-TRNA DEACYLASE 1"/>
    <property type="match status" value="1"/>
</dbReference>
<keyword evidence="2" id="KW-0694">RNA-binding</keyword>
<evidence type="ECO:0000256" key="2">
    <source>
        <dbReference type="HAMAP-Rule" id="MF_00518"/>
    </source>
</evidence>
<comment type="subunit">
    <text evidence="2">Homodimer.</text>
</comment>
<protein>
    <recommendedName>
        <fullName evidence="2">D-aminoacyl-tRNA deacylase</fullName>
        <shortName evidence="2">DTD</shortName>
        <ecNumber evidence="2">3.1.1.96</ecNumber>
    </recommendedName>
    <alternativeName>
        <fullName evidence="2">Gly-tRNA(Ala) deacylase</fullName>
        <ecNumber evidence="2">3.1.1.-</ecNumber>
    </alternativeName>
</protein>
<comment type="caution">
    <text evidence="3">The sequence shown here is derived from an EMBL/GenBank/DDBJ whole genome shotgun (WGS) entry which is preliminary data.</text>
</comment>
<dbReference type="GO" id="GO:0019478">
    <property type="term" value="P:D-amino acid catabolic process"/>
    <property type="evidence" value="ECO:0007669"/>
    <property type="project" value="UniProtKB-UniRule"/>
</dbReference>
<dbReference type="NCBIfam" id="TIGR00256">
    <property type="entry name" value="D-aminoacyl-tRNA deacylase"/>
    <property type="match status" value="1"/>
</dbReference>
<comment type="catalytic activity">
    <reaction evidence="2">
        <text>a D-aminoacyl-tRNA + H2O = a tRNA + a D-alpha-amino acid + H(+)</text>
        <dbReference type="Rhea" id="RHEA:13953"/>
        <dbReference type="Rhea" id="RHEA-COMP:10123"/>
        <dbReference type="Rhea" id="RHEA-COMP:10124"/>
        <dbReference type="ChEBI" id="CHEBI:15377"/>
        <dbReference type="ChEBI" id="CHEBI:15378"/>
        <dbReference type="ChEBI" id="CHEBI:59871"/>
        <dbReference type="ChEBI" id="CHEBI:78442"/>
        <dbReference type="ChEBI" id="CHEBI:79333"/>
        <dbReference type="EC" id="3.1.1.96"/>
    </reaction>
</comment>
<accession>A0A7X2N415</accession>
<dbReference type="Pfam" id="PF02580">
    <property type="entry name" value="Tyr_Deacylase"/>
    <property type="match status" value="1"/>
</dbReference>
<comment type="catalytic activity">
    <reaction evidence="2">
        <text>glycyl-tRNA(Ala) + H2O = tRNA(Ala) + glycine + H(+)</text>
        <dbReference type="Rhea" id="RHEA:53744"/>
        <dbReference type="Rhea" id="RHEA-COMP:9657"/>
        <dbReference type="Rhea" id="RHEA-COMP:13640"/>
        <dbReference type="ChEBI" id="CHEBI:15377"/>
        <dbReference type="ChEBI" id="CHEBI:15378"/>
        <dbReference type="ChEBI" id="CHEBI:57305"/>
        <dbReference type="ChEBI" id="CHEBI:78442"/>
        <dbReference type="ChEBI" id="CHEBI:78522"/>
    </reaction>
</comment>
<feature type="short sequence motif" description="Gly-cisPro motif, important for rejection of L-amino acids" evidence="2">
    <location>
        <begin position="136"/>
        <end position="137"/>
    </location>
</feature>
<dbReference type="EC" id="3.1.1.96" evidence="2"/>
<dbReference type="AlphaFoldDB" id="A0A7X2N415"/>
<evidence type="ECO:0000256" key="1">
    <source>
        <dbReference type="ARBA" id="ARBA00009673"/>
    </source>
</evidence>
<dbReference type="GO" id="GO:0000049">
    <property type="term" value="F:tRNA binding"/>
    <property type="evidence" value="ECO:0007669"/>
    <property type="project" value="UniProtKB-UniRule"/>
</dbReference>
<comment type="subcellular location">
    <subcellularLocation>
        <location evidence="2">Cytoplasm</location>
    </subcellularLocation>
</comment>
<keyword evidence="2" id="KW-0963">Cytoplasm</keyword>
<name>A0A7X2N415_9FIRM</name>
<comment type="similarity">
    <text evidence="1 2">Belongs to the DTD family.</text>
</comment>
<dbReference type="GO" id="GO:0051500">
    <property type="term" value="F:D-tyrosyl-tRNA(Tyr) deacylase activity"/>
    <property type="evidence" value="ECO:0007669"/>
    <property type="project" value="TreeGrafter"/>
</dbReference>
<keyword evidence="2" id="KW-0820">tRNA-binding</keyword>
<dbReference type="Gene3D" id="3.50.80.10">
    <property type="entry name" value="D-tyrosyl-tRNA(Tyr) deacylase"/>
    <property type="match status" value="1"/>
</dbReference>
<dbReference type="EC" id="3.1.1.-" evidence="2"/>
<reference evidence="3 4" key="1">
    <citation type="submission" date="2019-08" db="EMBL/GenBank/DDBJ databases">
        <title>In-depth cultivation of the pig gut microbiome towards novel bacterial diversity and tailored functional studies.</title>
        <authorList>
            <person name="Wylensek D."/>
            <person name="Hitch T.C.A."/>
            <person name="Clavel T."/>
        </authorList>
    </citation>
    <scope>NUCLEOTIDE SEQUENCE [LARGE SCALE GENOMIC DNA]</scope>
    <source>
        <strain evidence="3 4">LKV-178-WT-2G</strain>
    </source>
</reference>
<dbReference type="FunFam" id="3.50.80.10:FF:000001">
    <property type="entry name" value="D-aminoacyl-tRNA deacylase"/>
    <property type="match status" value="1"/>
</dbReference>
<dbReference type="HAMAP" id="MF_00518">
    <property type="entry name" value="Deacylase_Dtd"/>
    <property type="match status" value="1"/>
</dbReference>
<dbReference type="GO" id="GO:0005737">
    <property type="term" value="C:cytoplasm"/>
    <property type="evidence" value="ECO:0007669"/>
    <property type="project" value="UniProtKB-SubCell"/>
</dbReference>